<reference evidence="2" key="1">
    <citation type="journal article" date="2019" name="bioRxiv">
        <title>The Genome of the Zebra Mussel, Dreissena polymorpha: A Resource for Invasive Species Research.</title>
        <authorList>
            <person name="McCartney M.A."/>
            <person name="Auch B."/>
            <person name="Kono T."/>
            <person name="Mallez S."/>
            <person name="Zhang Y."/>
            <person name="Obille A."/>
            <person name="Becker A."/>
            <person name="Abrahante J.E."/>
            <person name="Garbe J."/>
            <person name="Badalamenti J.P."/>
            <person name="Herman A."/>
            <person name="Mangelson H."/>
            <person name="Liachko I."/>
            <person name="Sullivan S."/>
            <person name="Sone E.D."/>
            <person name="Koren S."/>
            <person name="Silverstein K.A.T."/>
            <person name="Beckman K.B."/>
            <person name="Gohl D.M."/>
        </authorList>
    </citation>
    <scope>NUCLEOTIDE SEQUENCE</scope>
    <source>
        <strain evidence="2">Duluth1</strain>
        <tissue evidence="2">Whole animal</tissue>
    </source>
</reference>
<evidence type="ECO:0000313" key="2">
    <source>
        <dbReference type="EMBL" id="KAH3824829.1"/>
    </source>
</evidence>
<feature type="signal peptide" evidence="1">
    <location>
        <begin position="1"/>
        <end position="32"/>
    </location>
</feature>
<name>A0A9D4GWI1_DREPO</name>
<reference evidence="2" key="2">
    <citation type="submission" date="2020-11" db="EMBL/GenBank/DDBJ databases">
        <authorList>
            <person name="McCartney M.A."/>
            <person name="Auch B."/>
            <person name="Kono T."/>
            <person name="Mallez S."/>
            <person name="Becker A."/>
            <person name="Gohl D.M."/>
            <person name="Silverstein K.A.T."/>
            <person name="Koren S."/>
            <person name="Bechman K.B."/>
            <person name="Herman A."/>
            <person name="Abrahante J.E."/>
            <person name="Garbe J."/>
        </authorList>
    </citation>
    <scope>NUCLEOTIDE SEQUENCE</scope>
    <source>
        <strain evidence="2">Duluth1</strain>
        <tissue evidence="2">Whole animal</tissue>
    </source>
</reference>
<keyword evidence="1" id="KW-0732">Signal</keyword>
<evidence type="ECO:0000256" key="1">
    <source>
        <dbReference type="SAM" id="SignalP"/>
    </source>
</evidence>
<keyword evidence="3" id="KW-1185">Reference proteome</keyword>
<protein>
    <submittedName>
        <fullName evidence="2">Uncharacterized protein</fullName>
    </submittedName>
</protein>
<dbReference type="Proteomes" id="UP000828390">
    <property type="component" value="Unassembled WGS sequence"/>
</dbReference>
<accession>A0A9D4GWI1</accession>
<gene>
    <name evidence="2" type="ORF">DPMN_126682</name>
</gene>
<comment type="caution">
    <text evidence="2">The sequence shown here is derived from an EMBL/GenBank/DDBJ whole genome shotgun (WGS) entry which is preliminary data.</text>
</comment>
<feature type="chain" id="PRO_5038581395" evidence="1">
    <location>
        <begin position="33"/>
        <end position="97"/>
    </location>
</feature>
<proteinExistence type="predicted"/>
<sequence length="97" mass="11045">MHNPSFPQRGSVSSYLCFWLFLQDTWLDEASGIKKDDSSLVAAVAIPKTAVSTSWNKKVNIKPQLFKNPFRIKIGGSRRILMLAFNEERVCEIVLKM</sequence>
<evidence type="ECO:0000313" key="3">
    <source>
        <dbReference type="Proteomes" id="UP000828390"/>
    </source>
</evidence>
<organism evidence="2 3">
    <name type="scientific">Dreissena polymorpha</name>
    <name type="common">Zebra mussel</name>
    <name type="synonym">Mytilus polymorpha</name>
    <dbReference type="NCBI Taxonomy" id="45954"/>
    <lineage>
        <taxon>Eukaryota</taxon>
        <taxon>Metazoa</taxon>
        <taxon>Spiralia</taxon>
        <taxon>Lophotrochozoa</taxon>
        <taxon>Mollusca</taxon>
        <taxon>Bivalvia</taxon>
        <taxon>Autobranchia</taxon>
        <taxon>Heteroconchia</taxon>
        <taxon>Euheterodonta</taxon>
        <taxon>Imparidentia</taxon>
        <taxon>Neoheterodontei</taxon>
        <taxon>Myida</taxon>
        <taxon>Dreissenoidea</taxon>
        <taxon>Dreissenidae</taxon>
        <taxon>Dreissena</taxon>
    </lineage>
</organism>
<dbReference type="EMBL" id="JAIWYP010000005">
    <property type="protein sequence ID" value="KAH3824829.1"/>
    <property type="molecule type" value="Genomic_DNA"/>
</dbReference>
<dbReference type="AlphaFoldDB" id="A0A9D4GWI1"/>